<keyword evidence="5 9" id="KW-0805">Transcription regulation</keyword>
<evidence type="ECO:0000256" key="2">
    <source>
        <dbReference type="ARBA" id="ARBA00022490"/>
    </source>
</evidence>
<evidence type="ECO:0000256" key="7">
    <source>
        <dbReference type="ARBA" id="ARBA00023159"/>
    </source>
</evidence>
<dbReference type="InterPro" id="IPR011006">
    <property type="entry name" value="CheY-like_superfamily"/>
</dbReference>
<dbReference type="PROSITE" id="PS50110">
    <property type="entry name" value="RESPONSE_REGULATORY"/>
    <property type="match status" value="1"/>
</dbReference>
<keyword evidence="4 9" id="KW-0902">Two-component regulatory system</keyword>
<organism evidence="12 13">
    <name type="scientific">Arthrobacter hankyongi</name>
    <dbReference type="NCBI Taxonomy" id="2904801"/>
    <lineage>
        <taxon>Bacteria</taxon>
        <taxon>Bacillati</taxon>
        <taxon>Actinomycetota</taxon>
        <taxon>Actinomycetes</taxon>
        <taxon>Micrococcales</taxon>
        <taxon>Micrococcaceae</taxon>
        <taxon>Arthrobacter</taxon>
    </lineage>
</organism>
<feature type="modified residue" description="4-aspartylphosphate" evidence="10">
    <location>
        <position position="65"/>
    </location>
</feature>
<feature type="domain" description="Response regulatory" evidence="11">
    <location>
        <begin position="6"/>
        <end position="130"/>
    </location>
</feature>
<keyword evidence="3 10" id="KW-0597">Phosphoprotein</keyword>
<keyword evidence="2 9" id="KW-0963">Cytoplasm</keyword>
<dbReference type="Gene3D" id="1.10.10.10">
    <property type="entry name" value="Winged helix-like DNA-binding domain superfamily/Winged helix DNA-binding domain"/>
    <property type="match status" value="1"/>
</dbReference>
<evidence type="ECO:0000256" key="9">
    <source>
        <dbReference type="PIRNR" id="PIRNR006171"/>
    </source>
</evidence>
<keyword evidence="13" id="KW-1185">Reference proteome</keyword>
<keyword evidence="7 9" id="KW-0010">Activator</keyword>
<dbReference type="InterPro" id="IPR036388">
    <property type="entry name" value="WH-like_DNA-bd_sf"/>
</dbReference>
<dbReference type="Pfam" id="PF00072">
    <property type="entry name" value="Response_reg"/>
    <property type="match status" value="1"/>
</dbReference>
<dbReference type="InterPro" id="IPR051271">
    <property type="entry name" value="2C-system_Tx_regulators"/>
</dbReference>
<evidence type="ECO:0000256" key="5">
    <source>
        <dbReference type="ARBA" id="ARBA00023015"/>
    </source>
</evidence>
<dbReference type="SUPFAM" id="SSF46785">
    <property type="entry name" value="Winged helix' DNA-binding domain"/>
    <property type="match status" value="1"/>
</dbReference>
<evidence type="ECO:0000313" key="12">
    <source>
        <dbReference type="EMBL" id="MCG2623811.1"/>
    </source>
</evidence>
<evidence type="ECO:0000313" key="13">
    <source>
        <dbReference type="Proteomes" id="UP001165368"/>
    </source>
</evidence>
<dbReference type="InterPro" id="IPR036390">
    <property type="entry name" value="WH_DNA-bd_sf"/>
</dbReference>
<name>A0ABS9LB39_9MICC</name>
<dbReference type="RefSeq" id="WP_237824169.1">
    <property type="nucleotide sequence ID" value="NZ_JAKLTQ010000017.1"/>
</dbReference>
<dbReference type="PIRSF" id="PIRSF006171">
    <property type="entry name" value="RR_citrat_malat"/>
    <property type="match status" value="1"/>
</dbReference>
<keyword evidence="6 9" id="KW-0238">DNA-binding</keyword>
<evidence type="ECO:0000256" key="1">
    <source>
        <dbReference type="ARBA" id="ARBA00004496"/>
    </source>
</evidence>
<evidence type="ECO:0000256" key="4">
    <source>
        <dbReference type="ARBA" id="ARBA00023012"/>
    </source>
</evidence>
<comment type="subcellular location">
    <subcellularLocation>
        <location evidence="1 9">Cytoplasm</location>
    </subcellularLocation>
</comment>
<proteinExistence type="predicted"/>
<dbReference type="InterPro" id="IPR005471">
    <property type="entry name" value="Tscrpt_reg_IclR_N"/>
</dbReference>
<evidence type="ECO:0000256" key="6">
    <source>
        <dbReference type="ARBA" id="ARBA00023125"/>
    </source>
</evidence>
<keyword evidence="8 9" id="KW-0804">Transcription</keyword>
<dbReference type="PANTHER" id="PTHR45526:SF1">
    <property type="entry name" value="TRANSCRIPTIONAL REGULATORY PROTEIN DCUR-RELATED"/>
    <property type="match status" value="1"/>
</dbReference>
<accession>A0ABS9LB39</accession>
<dbReference type="Proteomes" id="UP001165368">
    <property type="component" value="Unassembled WGS sequence"/>
</dbReference>
<dbReference type="SMART" id="SM00448">
    <property type="entry name" value="REC"/>
    <property type="match status" value="1"/>
</dbReference>
<evidence type="ECO:0000256" key="10">
    <source>
        <dbReference type="PROSITE-ProRule" id="PRU00169"/>
    </source>
</evidence>
<sequence>MSGRIRVLVVEDEEIAAEAHAEYVRRLDGFEVAAVARTGSDALALLGLSQSRQADQVAVDLVLLDMNLPDFHGLDILRRIRGAGLPVGVIAVTAVRELPMVRKAIASGVAQYLIKPFTFAAFSDKLHHYRQFRESLAQHGGDTTQTAVDMAFAALRTPGPATMPKGLSEDTLGSVIDLLKAGDRPVSAVEVSTGLGISRVTARRYLEHLAEQNTVLRTPRYGTRGRPEFEYQWRR</sequence>
<dbReference type="InterPro" id="IPR024187">
    <property type="entry name" value="Sig_transdc_resp-reg_cit/mal"/>
</dbReference>
<evidence type="ECO:0000259" key="11">
    <source>
        <dbReference type="PROSITE" id="PS50110"/>
    </source>
</evidence>
<comment type="caution">
    <text evidence="12">The sequence shown here is derived from an EMBL/GenBank/DDBJ whole genome shotgun (WGS) entry which is preliminary data.</text>
</comment>
<evidence type="ECO:0000256" key="8">
    <source>
        <dbReference type="ARBA" id="ARBA00023163"/>
    </source>
</evidence>
<dbReference type="InterPro" id="IPR001789">
    <property type="entry name" value="Sig_transdc_resp-reg_receiver"/>
</dbReference>
<dbReference type="Gene3D" id="3.40.50.2300">
    <property type="match status" value="1"/>
</dbReference>
<dbReference type="SUPFAM" id="SSF52172">
    <property type="entry name" value="CheY-like"/>
    <property type="match status" value="1"/>
</dbReference>
<dbReference type="PANTHER" id="PTHR45526">
    <property type="entry name" value="TRANSCRIPTIONAL REGULATORY PROTEIN DPIA"/>
    <property type="match status" value="1"/>
</dbReference>
<evidence type="ECO:0000256" key="3">
    <source>
        <dbReference type="ARBA" id="ARBA00022553"/>
    </source>
</evidence>
<dbReference type="Pfam" id="PF09339">
    <property type="entry name" value="HTH_IclR"/>
    <property type="match status" value="1"/>
</dbReference>
<gene>
    <name evidence="12" type="ORF">LVY72_18105</name>
</gene>
<protein>
    <recommendedName>
        <fullName evidence="9">Transcriptional regulatory protein</fullName>
    </recommendedName>
</protein>
<reference evidence="12" key="1">
    <citation type="submission" date="2022-01" db="EMBL/GenBank/DDBJ databases">
        <authorList>
            <person name="Jo J.-H."/>
            <person name="Im W.-T."/>
        </authorList>
    </citation>
    <scope>NUCLEOTIDE SEQUENCE</scope>
    <source>
        <strain evidence="12">I2-34</strain>
    </source>
</reference>
<dbReference type="EMBL" id="JAKLTQ010000017">
    <property type="protein sequence ID" value="MCG2623811.1"/>
    <property type="molecule type" value="Genomic_DNA"/>
</dbReference>